<protein>
    <submittedName>
        <fullName evidence="1">Uncharacterized protein</fullName>
    </submittedName>
</protein>
<accession>A0AAN1PLV6</accession>
<dbReference type="Proteomes" id="UP000263418">
    <property type="component" value="Chromosome 1"/>
</dbReference>
<dbReference type="EMBL" id="CP019290">
    <property type="protein sequence ID" value="AXX58935.1"/>
    <property type="molecule type" value="Genomic_DNA"/>
</dbReference>
<reference evidence="1 2" key="1">
    <citation type="submission" date="2017-01" db="EMBL/GenBank/DDBJ databases">
        <title>Complete Genome Sequence of Vibrio vulnificus FORC_053.</title>
        <authorList>
            <consortium name="Food-borne Pathogen Omics Research Center"/>
            <person name="Chung H.Y."/>
            <person name="Na E.J."/>
            <person name="Song J.S."/>
            <person name="Kim H."/>
            <person name="Lee J.-H."/>
            <person name="Ryu S."/>
            <person name="Choi S.H."/>
        </authorList>
    </citation>
    <scope>NUCLEOTIDE SEQUENCE [LARGE SCALE GENOMIC DNA]</scope>
    <source>
        <strain evidence="1 2">FORC_053</strain>
    </source>
</reference>
<gene>
    <name evidence="1" type="ORF">FORC53_0596</name>
</gene>
<organism evidence="1 2">
    <name type="scientific">Vibrio vulnificus</name>
    <dbReference type="NCBI Taxonomy" id="672"/>
    <lineage>
        <taxon>Bacteria</taxon>
        <taxon>Pseudomonadati</taxon>
        <taxon>Pseudomonadota</taxon>
        <taxon>Gammaproteobacteria</taxon>
        <taxon>Vibrionales</taxon>
        <taxon>Vibrionaceae</taxon>
        <taxon>Vibrio</taxon>
    </lineage>
</organism>
<sequence>MAMRIKQFHRFSFLALDLFCTEHNCAFVQALIPSLYTNYHNVLTTFATIACALPYCDDCPFIIVFYRR</sequence>
<name>A0AAN1PLV6_VIBVL</name>
<evidence type="ECO:0000313" key="2">
    <source>
        <dbReference type="Proteomes" id="UP000263418"/>
    </source>
</evidence>
<proteinExistence type="predicted"/>
<dbReference type="AlphaFoldDB" id="A0AAN1PLV6"/>
<evidence type="ECO:0000313" key="1">
    <source>
        <dbReference type="EMBL" id="AXX58935.1"/>
    </source>
</evidence>